<dbReference type="RefSeq" id="WP_121646902.1">
    <property type="nucleotide sequence ID" value="NZ_RCUX01000001.1"/>
</dbReference>
<feature type="transmembrane region" description="Helical" evidence="1">
    <location>
        <begin position="83"/>
        <end position="103"/>
    </location>
</feature>
<feature type="transmembrane region" description="Helical" evidence="1">
    <location>
        <begin position="188"/>
        <end position="208"/>
    </location>
</feature>
<gene>
    <name evidence="2" type="ORF">D9V32_00270</name>
</gene>
<dbReference type="OrthoDB" id="5186621at2"/>
<evidence type="ECO:0000313" key="2">
    <source>
        <dbReference type="EMBL" id="RLP77806.1"/>
    </source>
</evidence>
<organism evidence="2 3">
    <name type="scientific">Mycetocola tolaasinivorans</name>
    <dbReference type="NCBI Taxonomy" id="76635"/>
    <lineage>
        <taxon>Bacteria</taxon>
        <taxon>Bacillati</taxon>
        <taxon>Actinomycetota</taxon>
        <taxon>Actinomycetes</taxon>
        <taxon>Micrococcales</taxon>
        <taxon>Microbacteriaceae</taxon>
        <taxon>Mycetocola</taxon>
    </lineage>
</organism>
<reference evidence="2 3" key="1">
    <citation type="submission" date="2018-10" db="EMBL/GenBank/DDBJ databases">
        <authorList>
            <person name="Li J."/>
        </authorList>
    </citation>
    <scope>NUCLEOTIDE SEQUENCE [LARGE SCALE GENOMIC DNA]</scope>
    <source>
        <strain evidence="2 3">IF 016277</strain>
    </source>
</reference>
<accession>A0A3L7ABD5</accession>
<proteinExistence type="predicted"/>
<keyword evidence="1" id="KW-1133">Transmembrane helix</keyword>
<sequence length="426" mass="45572">MMSLPVLLLGGVVGILLLLFVAIVVPASTAKGWAVTISLIAGAIVINNSVPAPVWGPVGLLLMALLVIGAARGGLRMGWHAGSLLLVIWLTLAAFSALISRGIGAEVVGLYFGLLLLLGVTVTALSRREVRLVLRGILILACLEVFLAALEFVFRFVPLWGYRGGLMRENPFIDGIVRDQGTFGHPLVMGYFMAVVGVIAWNGAAAGLRRGPRVALLMVIAAGLLLSGTRSAVLACLTGILVHTLMRSHLTSWFRNIILIASLAIVVYLQSVNVSRLVTDLLDSGSWTHRLNSLGSVDALLARETGEMLWGSGWGTEVSLYDRGLIPMSFGLKVVDNFVVYVLGTMGVIGLLLLAITCVVIFIRADSLGKALVVVSVTMFFSFDIVVWFFGGMLMVFSLTLPKTDRANRSRRTSASRSRALASQTP</sequence>
<feature type="transmembrane region" description="Helical" evidence="1">
    <location>
        <begin position="338"/>
        <end position="365"/>
    </location>
</feature>
<feature type="transmembrane region" description="Helical" evidence="1">
    <location>
        <begin position="215"/>
        <end position="241"/>
    </location>
</feature>
<dbReference type="AlphaFoldDB" id="A0A3L7ABD5"/>
<keyword evidence="1" id="KW-0472">Membrane</keyword>
<comment type="caution">
    <text evidence="2">The sequence shown here is derived from an EMBL/GenBank/DDBJ whole genome shotgun (WGS) entry which is preliminary data.</text>
</comment>
<feature type="transmembrane region" description="Helical" evidence="1">
    <location>
        <begin position="54"/>
        <end position="71"/>
    </location>
</feature>
<evidence type="ECO:0008006" key="4">
    <source>
        <dbReference type="Google" id="ProtNLM"/>
    </source>
</evidence>
<evidence type="ECO:0000256" key="1">
    <source>
        <dbReference type="SAM" id="Phobius"/>
    </source>
</evidence>
<feature type="transmembrane region" description="Helical" evidence="1">
    <location>
        <begin position="109"/>
        <end position="125"/>
    </location>
</feature>
<dbReference type="EMBL" id="RCUX01000001">
    <property type="protein sequence ID" value="RLP77806.1"/>
    <property type="molecule type" value="Genomic_DNA"/>
</dbReference>
<protein>
    <recommendedName>
        <fullName evidence="4">O-antigen ligase domain-containing protein</fullName>
    </recommendedName>
</protein>
<feature type="transmembrane region" description="Helical" evidence="1">
    <location>
        <begin position="253"/>
        <end position="269"/>
    </location>
</feature>
<keyword evidence="1" id="KW-0812">Transmembrane</keyword>
<evidence type="ECO:0000313" key="3">
    <source>
        <dbReference type="Proteomes" id="UP000272503"/>
    </source>
</evidence>
<feature type="transmembrane region" description="Helical" evidence="1">
    <location>
        <begin position="371"/>
        <end position="401"/>
    </location>
</feature>
<dbReference type="Proteomes" id="UP000272503">
    <property type="component" value="Unassembled WGS sequence"/>
</dbReference>
<keyword evidence="3" id="KW-1185">Reference proteome</keyword>
<feature type="transmembrane region" description="Helical" evidence="1">
    <location>
        <begin position="137"/>
        <end position="157"/>
    </location>
</feature>
<name>A0A3L7ABD5_9MICO</name>